<organism evidence="2">
    <name type="scientific">mine drainage metagenome</name>
    <dbReference type="NCBI Taxonomy" id="410659"/>
    <lineage>
        <taxon>unclassified sequences</taxon>
        <taxon>metagenomes</taxon>
        <taxon>ecological metagenomes</taxon>
    </lineage>
</organism>
<dbReference type="EMBL" id="CABN01000157">
    <property type="protein sequence ID" value="CBI00638.1"/>
    <property type="molecule type" value="Genomic_DNA"/>
</dbReference>
<proteinExistence type="predicted"/>
<comment type="caution">
    <text evidence="2">The sequence shown here is derived from an EMBL/GenBank/DDBJ whole genome shotgun (WGS) entry which is preliminary data.</text>
</comment>
<accession>E6Q0C9</accession>
<dbReference type="AlphaFoldDB" id="E6Q0C9"/>
<feature type="region of interest" description="Disordered" evidence="1">
    <location>
        <begin position="1"/>
        <end position="24"/>
    </location>
</feature>
<gene>
    <name evidence="2" type="ORF">CARN3_0187</name>
</gene>
<protein>
    <submittedName>
        <fullName evidence="2">Uncharacterized protein</fullName>
    </submittedName>
</protein>
<reference evidence="2" key="1">
    <citation type="submission" date="2009-10" db="EMBL/GenBank/DDBJ databases">
        <title>Diversity of trophic interactions inside an arsenic-rich microbial ecosystem.</title>
        <authorList>
            <person name="Bertin P.N."/>
            <person name="Heinrich-Salmeron A."/>
            <person name="Pelletier E."/>
            <person name="Goulhen-Chollet F."/>
            <person name="Arsene-Ploetze F."/>
            <person name="Gallien S."/>
            <person name="Calteau A."/>
            <person name="Vallenet D."/>
            <person name="Casiot C."/>
            <person name="Chane-Woon-Ming B."/>
            <person name="Giloteaux L."/>
            <person name="Barakat M."/>
            <person name="Bonnefoy V."/>
            <person name="Bruneel O."/>
            <person name="Chandler M."/>
            <person name="Cleiss J."/>
            <person name="Duran R."/>
            <person name="Elbaz-Poulichet F."/>
            <person name="Fonknechten N."/>
            <person name="Lauga B."/>
            <person name="Mornico D."/>
            <person name="Ortet P."/>
            <person name="Schaeffer C."/>
            <person name="Siguier P."/>
            <person name="Alexander Thil Smith A."/>
            <person name="Van Dorsselaer A."/>
            <person name="Weissenbach J."/>
            <person name="Medigue C."/>
            <person name="Le Paslier D."/>
        </authorList>
    </citation>
    <scope>NUCLEOTIDE SEQUENCE</scope>
</reference>
<evidence type="ECO:0000313" key="2">
    <source>
        <dbReference type="EMBL" id="CBI00638.1"/>
    </source>
</evidence>
<name>E6Q0C9_9ZZZZ</name>
<sequence>MQLLANAGDAGRSGRDEEYTVVAG</sequence>
<evidence type="ECO:0000256" key="1">
    <source>
        <dbReference type="SAM" id="MobiDB-lite"/>
    </source>
</evidence>